<dbReference type="PROSITE" id="PS51083">
    <property type="entry name" value="ZF_HIT"/>
    <property type="match status" value="1"/>
</dbReference>
<feature type="compositionally biased region" description="Basic and acidic residues" evidence="14">
    <location>
        <begin position="181"/>
        <end position="191"/>
    </location>
</feature>
<evidence type="ECO:0000256" key="5">
    <source>
        <dbReference type="ARBA" id="ARBA00022771"/>
    </source>
</evidence>
<keyword evidence="5 13" id="KW-0863">Zinc-finger</keyword>
<dbReference type="RefSeq" id="XP_047764867.1">
    <property type="nucleotide sequence ID" value="XM_047910541.1"/>
</dbReference>
<dbReference type="OrthoDB" id="272357at2759"/>
<dbReference type="KEGG" id="ffu:CLAFUR5_11393"/>
<evidence type="ECO:0000256" key="8">
    <source>
        <dbReference type="ARBA" id="ARBA00049598"/>
    </source>
</evidence>
<dbReference type="GeneID" id="71991271"/>
<evidence type="ECO:0000256" key="2">
    <source>
        <dbReference type="ARBA" id="ARBA00022517"/>
    </source>
</evidence>
<keyword evidence="4" id="KW-0479">Metal-binding</keyword>
<evidence type="ECO:0000256" key="7">
    <source>
        <dbReference type="ARBA" id="ARBA00022843"/>
    </source>
</evidence>
<dbReference type="GO" id="GO:0000492">
    <property type="term" value="P:box C/D snoRNP assembly"/>
    <property type="evidence" value="ECO:0007669"/>
    <property type="project" value="TreeGrafter"/>
</dbReference>
<dbReference type="InterPro" id="IPR007529">
    <property type="entry name" value="Znf_HIT"/>
</dbReference>
<feature type="compositionally biased region" description="Basic and acidic residues" evidence="14">
    <location>
        <begin position="337"/>
        <end position="358"/>
    </location>
</feature>
<reference evidence="16" key="2">
    <citation type="journal article" date="2022" name="Microb. Genom.">
        <title>A chromosome-scale genome assembly of the tomato pathogen Cladosporium fulvum reveals a compartmentalized genome architecture and the presence of a dispensable chromosome.</title>
        <authorList>
            <person name="Zaccaron A.Z."/>
            <person name="Chen L.H."/>
            <person name="Samaras A."/>
            <person name="Stergiopoulos I."/>
        </authorList>
    </citation>
    <scope>NUCLEOTIDE SEQUENCE</scope>
    <source>
        <strain evidence="16">Race5_Kim</strain>
    </source>
</reference>
<dbReference type="Pfam" id="PF04438">
    <property type="entry name" value="zf-HIT"/>
    <property type="match status" value="1"/>
</dbReference>
<feature type="compositionally biased region" description="Polar residues" evidence="14">
    <location>
        <begin position="249"/>
        <end position="263"/>
    </location>
</feature>
<dbReference type="GO" id="GO:0005634">
    <property type="term" value="C:nucleus"/>
    <property type="evidence" value="ECO:0007669"/>
    <property type="project" value="TreeGrafter"/>
</dbReference>
<sequence>MPDEALLSELCSLCYAETPKYRCPRCKTRTCSLPCYKKHQQRASCNGKRDPAEYLKKRELATPAGIDRDYNYLKSVERDIEHANKDSKDRGITARLSKVARRNLIEDSNFQKYLIEHNIEVQPAPRGMSRQKSNQTRTTNKNNTLWTVEWIDVAGVSNLRHDCMGSESIRDLHTAAKRALRQAEKRGRTGDAAKAPLSKKRRSQQKAPETMTASKLPGDSVVDADQSRISDAAKPGADEPSPAAVSEQPVAQANTAKQSSGTVQRADENHHFYLLKPATAVSSKVLVPLDAQLSLTETLRGQTVLEYPTIYVLSHAPNALPTGFMLEEQYTQLRKREDDELREAMRKADENGVPDRADAGPSSAKVDPNKILDMLKRDISR</sequence>
<keyword evidence="3" id="KW-0597">Phosphoprotein</keyword>
<dbReference type="Gene3D" id="3.30.60.190">
    <property type="match status" value="1"/>
</dbReference>
<name>A0A9Q8US82_PASFU</name>
<dbReference type="FunFam" id="3.30.60.190:FF:000001">
    <property type="entry name" value="box C/D snoRNA protein 1"/>
    <property type="match status" value="1"/>
</dbReference>
<evidence type="ECO:0000256" key="10">
    <source>
        <dbReference type="ARBA" id="ARBA00061949"/>
    </source>
</evidence>
<evidence type="ECO:0000313" key="17">
    <source>
        <dbReference type="Proteomes" id="UP000756132"/>
    </source>
</evidence>
<protein>
    <recommendedName>
        <fullName evidence="11">Box C/D snoRNA protein 1</fullName>
    </recommendedName>
    <alternativeName>
        <fullName evidence="12">Zinc finger HIT domain-containing protein 6</fullName>
    </alternativeName>
</protein>
<evidence type="ECO:0000256" key="4">
    <source>
        <dbReference type="ARBA" id="ARBA00022723"/>
    </source>
</evidence>
<keyword evidence="7" id="KW-0832">Ubl conjugation</keyword>
<accession>A0A9Q8US82</accession>
<feature type="domain" description="HIT-type" evidence="15">
    <location>
        <begin position="11"/>
        <end position="45"/>
    </location>
</feature>
<evidence type="ECO:0000256" key="12">
    <source>
        <dbReference type="ARBA" id="ARBA00077531"/>
    </source>
</evidence>
<evidence type="ECO:0000256" key="11">
    <source>
        <dbReference type="ARBA" id="ARBA00068630"/>
    </source>
</evidence>
<keyword evidence="17" id="KW-1185">Reference proteome</keyword>
<dbReference type="AlphaFoldDB" id="A0A9Q8US82"/>
<dbReference type="SUPFAM" id="SSF144232">
    <property type="entry name" value="HIT/MYND zinc finger-like"/>
    <property type="match status" value="1"/>
</dbReference>
<reference evidence="16" key="1">
    <citation type="submission" date="2021-12" db="EMBL/GenBank/DDBJ databases">
        <authorList>
            <person name="Zaccaron A."/>
            <person name="Stergiopoulos I."/>
        </authorList>
    </citation>
    <scope>NUCLEOTIDE SEQUENCE</scope>
    <source>
        <strain evidence="16">Race5_Kim</strain>
    </source>
</reference>
<dbReference type="GO" id="GO:0000463">
    <property type="term" value="P:maturation of LSU-rRNA from tricistronic rRNA transcript (SSU-rRNA, 5.8S rRNA, LSU-rRNA)"/>
    <property type="evidence" value="ECO:0007669"/>
    <property type="project" value="TreeGrafter"/>
</dbReference>
<organism evidence="16 17">
    <name type="scientific">Passalora fulva</name>
    <name type="common">Tomato leaf mold</name>
    <name type="synonym">Cladosporium fulvum</name>
    <dbReference type="NCBI Taxonomy" id="5499"/>
    <lineage>
        <taxon>Eukaryota</taxon>
        <taxon>Fungi</taxon>
        <taxon>Dikarya</taxon>
        <taxon>Ascomycota</taxon>
        <taxon>Pezizomycotina</taxon>
        <taxon>Dothideomycetes</taxon>
        <taxon>Dothideomycetidae</taxon>
        <taxon>Mycosphaerellales</taxon>
        <taxon>Mycosphaerellaceae</taxon>
        <taxon>Fulvia</taxon>
    </lineage>
</organism>
<evidence type="ECO:0000256" key="3">
    <source>
        <dbReference type="ARBA" id="ARBA00022553"/>
    </source>
</evidence>
<dbReference type="Pfam" id="PF25790">
    <property type="entry name" value="BCD1"/>
    <property type="match status" value="1"/>
</dbReference>
<dbReference type="GO" id="GO:0008270">
    <property type="term" value="F:zinc ion binding"/>
    <property type="evidence" value="ECO:0007669"/>
    <property type="project" value="UniProtKB-UniRule"/>
</dbReference>
<gene>
    <name evidence="16" type="ORF">CLAFUR5_11393</name>
</gene>
<keyword evidence="1" id="KW-1017">Isopeptide bond</keyword>
<comment type="subunit">
    <text evidence="10">Interacts with FBL, SNU13, NOP58, NUFIP1, RUVBL1, RUVBL2 and TAF9. Interacts (via HIT-type zinc finger) with the RUVBL1/RUVBL2 complex in the presence of ADP.</text>
</comment>
<feature type="region of interest" description="Disordered" evidence="14">
    <location>
        <begin position="177"/>
        <end position="263"/>
    </location>
</feature>
<evidence type="ECO:0000256" key="9">
    <source>
        <dbReference type="ARBA" id="ARBA00049654"/>
    </source>
</evidence>
<evidence type="ECO:0000256" key="14">
    <source>
        <dbReference type="SAM" id="MobiDB-lite"/>
    </source>
</evidence>
<evidence type="ECO:0000259" key="15">
    <source>
        <dbReference type="PROSITE" id="PS51083"/>
    </source>
</evidence>
<dbReference type="PANTHER" id="PTHR13483">
    <property type="entry name" value="BOX C_D SNORNA PROTEIN 1-RELATED"/>
    <property type="match status" value="1"/>
</dbReference>
<dbReference type="InterPro" id="IPR051639">
    <property type="entry name" value="BCD1"/>
</dbReference>
<dbReference type="OMA" id="HKRLAWT"/>
<evidence type="ECO:0000313" key="16">
    <source>
        <dbReference type="EMBL" id="UJO20501.1"/>
    </source>
</evidence>
<dbReference type="PANTHER" id="PTHR13483:SF11">
    <property type="entry name" value="ZINC FINGER HIT DOMAIN-CONTAINING PROTEIN 3"/>
    <property type="match status" value="1"/>
</dbReference>
<proteinExistence type="inferred from homology"/>
<dbReference type="EMBL" id="CP090170">
    <property type="protein sequence ID" value="UJO20501.1"/>
    <property type="molecule type" value="Genomic_DNA"/>
</dbReference>
<comment type="function">
    <text evidence="8">Required for box C/D snoRNAs accumulation involved in snoRNA processing, snoRNA transport to the nucleolus and ribosome biogenesis.</text>
</comment>
<dbReference type="GO" id="GO:0048254">
    <property type="term" value="P:snoRNA localization"/>
    <property type="evidence" value="ECO:0007669"/>
    <property type="project" value="TreeGrafter"/>
</dbReference>
<dbReference type="CDD" id="cd23023">
    <property type="entry name" value="zf-HIT_BCD1"/>
    <property type="match status" value="1"/>
</dbReference>
<keyword evidence="2" id="KW-0690">Ribosome biogenesis</keyword>
<comment type="similarity">
    <text evidence="9">Belongs to the BCD1 family.</text>
</comment>
<evidence type="ECO:0000256" key="13">
    <source>
        <dbReference type="PROSITE-ProRule" id="PRU00453"/>
    </source>
</evidence>
<evidence type="ECO:0000256" key="1">
    <source>
        <dbReference type="ARBA" id="ARBA00022499"/>
    </source>
</evidence>
<evidence type="ECO:0000256" key="6">
    <source>
        <dbReference type="ARBA" id="ARBA00022833"/>
    </source>
</evidence>
<feature type="region of interest" description="Disordered" evidence="14">
    <location>
        <begin position="337"/>
        <end position="371"/>
    </location>
</feature>
<dbReference type="GO" id="GO:0070761">
    <property type="term" value="C:pre-snoRNP complex"/>
    <property type="evidence" value="ECO:0007669"/>
    <property type="project" value="TreeGrafter"/>
</dbReference>
<dbReference type="InterPro" id="IPR057721">
    <property type="entry name" value="BCD1_alpha/beta"/>
</dbReference>
<dbReference type="Proteomes" id="UP000756132">
    <property type="component" value="Chromosome 8"/>
</dbReference>
<keyword evidence="6" id="KW-0862">Zinc</keyword>